<evidence type="ECO:0000259" key="6">
    <source>
        <dbReference type="PROSITE" id="PS50199"/>
    </source>
</evidence>
<dbReference type="PANTHER" id="PTHR12999:SF17">
    <property type="entry name" value="ZINC FINGER RAN-BINDING DOMAIN-CONTAINING PROTEIN 2"/>
    <property type="match status" value="1"/>
</dbReference>
<keyword evidence="1" id="KW-0479">Metal-binding</keyword>
<reference evidence="7" key="1">
    <citation type="submission" date="2025-08" db="UniProtKB">
        <authorList>
            <consortium name="Ensembl"/>
        </authorList>
    </citation>
    <scope>IDENTIFICATION</scope>
</reference>
<dbReference type="InterPro" id="IPR036443">
    <property type="entry name" value="Znf_RanBP2_sf"/>
</dbReference>
<organism evidence="7 8">
    <name type="scientific">Piliocolobus tephrosceles</name>
    <name type="common">Ugandan red Colobus</name>
    <dbReference type="NCBI Taxonomy" id="591936"/>
    <lineage>
        <taxon>Eukaryota</taxon>
        <taxon>Metazoa</taxon>
        <taxon>Chordata</taxon>
        <taxon>Craniata</taxon>
        <taxon>Vertebrata</taxon>
        <taxon>Euteleostomi</taxon>
        <taxon>Mammalia</taxon>
        <taxon>Eutheria</taxon>
        <taxon>Euarchontoglires</taxon>
        <taxon>Primates</taxon>
        <taxon>Haplorrhini</taxon>
        <taxon>Catarrhini</taxon>
        <taxon>Cercopithecidae</taxon>
        <taxon>Colobinae</taxon>
        <taxon>Piliocolobus</taxon>
    </lineage>
</organism>
<keyword evidence="8" id="KW-1185">Reference proteome</keyword>
<dbReference type="PROSITE" id="PS01358">
    <property type="entry name" value="ZF_RANBP2_1"/>
    <property type="match status" value="1"/>
</dbReference>
<evidence type="ECO:0000256" key="5">
    <source>
        <dbReference type="SAM" id="MobiDB-lite"/>
    </source>
</evidence>
<feature type="compositionally biased region" description="Basic residues" evidence="5">
    <location>
        <begin position="147"/>
        <end position="156"/>
    </location>
</feature>
<evidence type="ECO:0000256" key="2">
    <source>
        <dbReference type="ARBA" id="ARBA00022771"/>
    </source>
</evidence>
<dbReference type="InterPro" id="IPR001876">
    <property type="entry name" value="Znf_RanBP2"/>
</dbReference>
<feature type="region of interest" description="Disordered" evidence="5">
    <location>
        <begin position="81"/>
        <end position="156"/>
    </location>
</feature>
<dbReference type="Gene3D" id="4.10.1060.10">
    <property type="entry name" value="Zinc finger, RanBP2-type"/>
    <property type="match status" value="2"/>
</dbReference>
<sequence>SCRNVNFAKRTHCNRCNRVRPKTSIKKVPKQLFLKPNDWKCEDCGNINWAKRDKCNICSKSRYENKLSEFKSNKEIRTGKAGGHYDIQENNEKRVHDSEDEEYDEFGRKKKKRKKTENDGRSVNEDNESNTFLKNDSNKNSEDKKNTNKKKKKKKHLGLDPKIVPLVVIHRVDTHQIGINIIINMQIVVTTFNEKNM</sequence>
<dbReference type="SMART" id="SM00547">
    <property type="entry name" value="ZnF_RBZ"/>
    <property type="match status" value="2"/>
</dbReference>
<feature type="compositionally biased region" description="Basic and acidic residues" evidence="5">
    <location>
        <begin position="86"/>
        <end position="97"/>
    </location>
</feature>
<evidence type="ECO:0000313" key="8">
    <source>
        <dbReference type="Proteomes" id="UP000694416"/>
    </source>
</evidence>
<evidence type="ECO:0000313" key="7">
    <source>
        <dbReference type="Ensembl" id="ENSPTEP00000017226.1"/>
    </source>
</evidence>
<dbReference type="Ensembl" id="ENSPTET00000025427.1">
    <property type="protein sequence ID" value="ENSPTEP00000017226.1"/>
    <property type="gene ID" value="ENSPTEG00000018756.1"/>
</dbReference>
<keyword evidence="3" id="KW-0862">Zinc</keyword>
<evidence type="ECO:0000256" key="1">
    <source>
        <dbReference type="ARBA" id="ARBA00022723"/>
    </source>
</evidence>
<feature type="domain" description="RanBP2-type" evidence="6">
    <location>
        <begin position="35"/>
        <end position="64"/>
    </location>
</feature>
<name>A0A8C9HD67_9PRIM</name>
<protein>
    <recommendedName>
        <fullName evidence="6">RanBP2-type domain-containing protein</fullName>
    </recommendedName>
</protein>
<accession>A0A8C9HD67</accession>
<keyword evidence="2 4" id="KW-0863">Zinc-finger</keyword>
<dbReference type="GO" id="GO:0008270">
    <property type="term" value="F:zinc ion binding"/>
    <property type="evidence" value="ECO:0007669"/>
    <property type="project" value="UniProtKB-KW"/>
</dbReference>
<evidence type="ECO:0000256" key="4">
    <source>
        <dbReference type="PROSITE-ProRule" id="PRU00322"/>
    </source>
</evidence>
<dbReference type="PANTHER" id="PTHR12999">
    <property type="entry name" value="ZINC FINGER RAN-BINDING DOMAIN-CONTAINING PROTEIN 2 ZRANB2-RELATED"/>
    <property type="match status" value="1"/>
</dbReference>
<evidence type="ECO:0000256" key="3">
    <source>
        <dbReference type="ARBA" id="ARBA00022833"/>
    </source>
</evidence>
<dbReference type="Proteomes" id="UP000694416">
    <property type="component" value="Unplaced"/>
</dbReference>
<reference evidence="7" key="2">
    <citation type="submission" date="2025-09" db="UniProtKB">
        <authorList>
            <consortium name="Ensembl"/>
        </authorList>
    </citation>
    <scope>IDENTIFICATION</scope>
</reference>
<proteinExistence type="predicted"/>
<dbReference type="AlphaFoldDB" id="A0A8C9HD67"/>
<dbReference type="SUPFAM" id="SSF90209">
    <property type="entry name" value="Ran binding protein zinc finger-like"/>
    <property type="match status" value="2"/>
</dbReference>
<dbReference type="PROSITE" id="PS50199">
    <property type="entry name" value="ZF_RANBP2_2"/>
    <property type="match status" value="1"/>
</dbReference>
<feature type="compositionally biased region" description="Basic and acidic residues" evidence="5">
    <location>
        <begin position="136"/>
        <end position="146"/>
    </location>
</feature>